<dbReference type="GO" id="GO:0019808">
    <property type="term" value="F:polyamine binding"/>
    <property type="evidence" value="ECO:0007669"/>
    <property type="project" value="InterPro"/>
</dbReference>
<keyword evidence="3" id="KW-0732">Signal</keyword>
<evidence type="ECO:0000313" key="5">
    <source>
        <dbReference type="EMBL" id="VVP51376.1"/>
    </source>
</evidence>
<dbReference type="PRINTS" id="PR00909">
    <property type="entry name" value="SPERMDNBNDNG"/>
</dbReference>
<dbReference type="GO" id="GO:0042597">
    <property type="term" value="C:periplasmic space"/>
    <property type="evidence" value="ECO:0007669"/>
    <property type="project" value="UniProtKB-SubCell"/>
</dbReference>
<accession>A0A5E7PNG5</accession>
<dbReference type="CDD" id="cd13659">
    <property type="entry name" value="PBP2_PotF"/>
    <property type="match status" value="1"/>
</dbReference>
<dbReference type="InterPro" id="IPR006059">
    <property type="entry name" value="SBP"/>
</dbReference>
<evidence type="ECO:0000313" key="6">
    <source>
        <dbReference type="Proteomes" id="UP000377224"/>
    </source>
</evidence>
<evidence type="ECO:0000256" key="1">
    <source>
        <dbReference type="ARBA" id="ARBA00004418"/>
    </source>
</evidence>
<dbReference type="SUPFAM" id="SSF53850">
    <property type="entry name" value="Periplasmic binding protein-like II"/>
    <property type="match status" value="1"/>
</dbReference>
<dbReference type="EMBL" id="CABVIN010000010">
    <property type="protein sequence ID" value="VVP51376.1"/>
    <property type="molecule type" value="Genomic_DNA"/>
</dbReference>
<dbReference type="Proteomes" id="UP000377224">
    <property type="component" value="Unassembled WGS sequence"/>
</dbReference>
<keyword evidence="2" id="KW-0813">Transport</keyword>
<dbReference type="Pfam" id="PF13416">
    <property type="entry name" value="SBP_bac_8"/>
    <property type="match status" value="1"/>
</dbReference>
<dbReference type="PANTHER" id="PTHR30222">
    <property type="entry name" value="SPERMIDINE/PUTRESCINE-BINDING PERIPLASMIC PROTEIN"/>
    <property type="match status" value="1"/>
</dbReference>
<protein>
    <submittedName>
        <fullName evidence="5">Putrescine-binding periplasmic protein SpuD</fullName>
    </submittedName>
</protein>
<dbReference type="PIRSF" id="PIRSF019574">
    <property type="entry name" value="Periplasmic_polyamine_BP"/>
    <property type="match status" value="1"/>
</dbReference>
<evidence type="ECO:0000256" key="2">
    <source>
        <dbReference type="ARBA" id="ARBA00022448"/>
    </source>
</evidence>
<comment type="subcellular location">
    <subcellularLocation>
        <location evidence="1">Periplasm</location>
    </subcellularLocation>
</comment>
<sequence length="380" mass="41835">MYATAHSATTFSGQVFVMAPVFKLCFPALLLSVVINAQAEEKTLNLYSWADYVPPQTLQRFEQETGIHVRYDTFDTSEVLETKLLTGGSGYDVVVPSSSVLARGLAAGAMKEIAHEGLKGYANLDPDLLEKLAAVDPGNRYGVPYTWGTLGLGINVEAVQQRLPDVPLNSLDLLFRPEYASKLKDCGIAILDSPQEVIGLALHYLGKDPYSTDKHDLAAAEALLQKLQPSVLYVATGRQINDLASGNVCLALTYNGDASMAADQARKANKPFEVAYRIPKESTLVWQDNLAIPKDAPHPQAARAFIEFMLRPDSVAELTNTLFFATANQAATPLVDEAVRNDPDIYPPADVRNRLYADRSMSLKDMRQRTRLWTTFRSHQ</sequence>
<reference evidence="5 6" key="1">
    <citation type="submission" date="2019-09" db="EMBL/GenBank/DDBJ databases">
        <authorList>
            <person name="Chandra G."/>
            <person name="Truman W A."/>
        </authorList>
    </citation>
    <scope>NUCLEOTIDE SEQUENCE [LARGE SCALE GENOMIC DNA]</scope>
    <source>
        <strain evidence="5">PS896</strain>
    </source>
</reference>
<gene>
    <name evidence="5" type="primary">spuD_7</name>
    <name evidence="5" type="ORF">PS896_05392</name>
</gene>
<name>A0A5E7PNG5_PSEFL</name>
<proteinExistence type="predicted"/>
<evidence type="ECO:0000256" key="3">
    <source>
        <dbReference type="ARBA" id="ARBA00022729"/>
    </source>
</evidence>
<dbReference type="AlphaFoldDB" id="A0A5E7PNG5"/>
<evidence type="ECO:0000256" key="4">
    <source>
        <dbReference type="ARBA" id="ARBA00022764"/>
    </source>
</evidence>
<dbReference type="Gene3D" id="3.40.190.10">
    <property type="entry name" value="Periplasmic binding protein-like II"/>
    <property type="match status" value="2"/>
</dbReference>
<dbReference type="InterPro" id="IPR001188">
    <property type="entry name" value="Sperm_putr-bd"/>
</dbReference>
<keyword evidence="4" id="KW-0574">Periplasm</keyword>
<dbReference type="GO" id="GO:0015846">
    <property type="term" value="P:polyamine transport"/>
    <property type="evidence" value="ECO:0007669"/>
    <property type="project" value="InterPro"/>
</dbReference>
<dbReference type="PANTHER" id="PTHR30222:SF18">
    <property type="entry name" value="BIFUNCTIONAL POLYHYDROXYBUTYRATE SYNTHASE _ ABC TRANSPORTER PERIPLASMIC BINDING PROTEIN-RELATED"/>
    <property type="match status" value="1"/>
</dbReference>
<organism evidence="5 6">
    <name type="scientific">Pseudomonas fluorescens</name>
    <dbReference type="NCBI Taxonomy" id="294"/>
    <lineage>
        <taxon>Bacteria</taxon>
        <taxon>Pseudomonadati</taxon>
        <taxon>Pseudomonadota</taxon>
        <taxon>Gammaproteobacteria</taxon>
        <taxon>Pseudomonadales</taxon>
        <taxon>Pseudomonadaceae</taxon>
        <taxon>Pseudomonas</taxon>
    </lineage>
</organism>